<keyword evidence="3" id="KW-1185">Reference proteome</keyword>
<dbReference type="RefSeq" id="WP_324278160.1">
    <property type="nucleotide sequence ID" value="NZ_CP141261.1"/>
</dbReference>
<dbReference type="EMBL" id="CP141261">
    <property type="protein sequence ID" value="WRL66849.1"/>
    <property type="molecule type" value="Genomic_DNA"/>
</dbReference>
<dbReference type="Gene3D" id="2.130.10.10">
    <property type="entry name" value="YVTN repeat-like/Quinoprotein amine dehydrogenase"/>
    <property type="match status" value="1"/>
</dbReference>
<dbReference type="SUPFAM" id="SSF50998">
    <property type="entry name" value="Quinoprotein alcohol dehydrogenase-like"/>
    <property type="match status" value="1"/>
</dbReference>
<sequence length="277" mass="28226">MPPRRHSWSGNDVHGAGPVVSDGTRVFVAGADNAVNAFRLTDGAPLWTVPLALRGERLLHQWYGTATSRGVAYVGTTQGLGAYDAASGRSLWSAPAAGRPVVAAGRVFVARAGGVTAVDAAGCAAVTCPVLWNRELGPSKTSPPGADGRAPRIGGASGSTLFATYFDYGDGMTQRGVLVRLSASTGAVLWSTSTLENPGTPARAGGTVWLIADPGPDGTGVRSVEGYRASGRGTASLFRYELPVGQRGFYGGVAISSGTVVAQSMSGMVVGFRVPGT</sequence>
<dbReference type="InterPro" id="IPR015943">
    <property type="entry name" value="WD40/YVTN_repeat-like_dom_sf"/>
</dbReference>
<reference evidence="2 3" key="1">
    <citation type="submission" date="2023-12" db="EMBL/GenBank/DDBJ databases">
        <title>Blastococcus brunescens sp. nov., an actonobacterium isolated from sandstone collected in sahara desert.</title>
        <authorList>
            <person name="Gtari M."/>
            <person name="Ghodhbane F."/>
        </authorList>
    </citation>
    <scope>NUCLEOTIDE SEQUENCE [LARGE SCALE GENOMIC DNA]</scope>
    <source>
        <strain evidence="2 3">BMG 8361</strain>
    </source>
</reference>
<evidence type="ECO:0000313" key="3">
    <source>
        <dbReference type="Proteomes" id="UP001324287"/>
    </source>
</evidence>
<feature type="domain" description="Pyrrolo-quinoline quinone repeat" evidence="1">
    <location>
        <begin position="32"/>
        <end position="121"/>
    </location>
</feature>
<evidence type="ECO:0000313" key="2">
    <source>
        <dbReference type="EMBL" id="WRL66849.1"/>
    </source>
</evidence>
<dbReference type="Pfam" id="PF13360">
    <property type="entry name" value="PQQ_2"/>
    <property type="match status" value="1"/>
</dbReference>
<gene>
    <name evidence="2" type="ORF">U6N30_04380</name>
</gene>
<accession>A0ABZ1B7S0</accession>
<protein>
    <submittedName>
        <fullName evidence="2">PQQ-binding-like beta-propeller repeat protein</fullName>
    </submittedName>
</protein>
<dbReference type="InterPro" id="IPR011047">
    <property type="entry name" value="Quinoprotein_ADH-like_sf"/>
</dbReference>
<dbReference type="PANTHER" id="PTHR34512:SF30">
    <property type="entry name" value="OUTER MEMBRANE PROTEIN ASSEMBLY FACTOR BAMB"/>
    <property type="match status" value="1"/>
</dbReference>
<organism evidence="2 3">
    <name type="scientific">Blastococcus brunescens</name>
    <dbReference type="NCBI Taxonomy" id="1564165"/>
    <lineage>
        <taxon>Bacteria</taxon>
        <taxon>Bacillati</taxon>
        <taxon>Actinomycetota</taxon>
        <taxon>Actinomycetes</taxon>
        <taxon>Geodermatophilales</taxon>
        <taxon>Geodermatophilaceae</taxon>
        <taxon>Blastococcus</taxon>
    </lineage>
</organism>
<dbReference type="Proteomes" id="UP001324287">
    <property type="component" value="Chromosome"/>
</dbReference>
<dbReference type="InterPro" id="IPR002372">
    <property type="entry name" value="PQQ_rpt_dom"/>
</dbReference>
<proteinExistence type="predicted"/>
<dbReference type="PANTHER" id="PTHR34512">
    <property type="entry name" value="CELL SURFACE PROTEIN"/>
    <property type="match status" value="1"/>
</dbReference>
<name>A0ABZ1B7S0_9ACTN</name>
<evidence type="ECO:0000259" key="1">
    <source>
        <dbReference type="Pfam" id="PF13360"/>
    </source>
</evidence>